<dbReference type="AlphaFoldDB" id="A0AA38CWK1"/>
<comment type="caution">
    <text evidence="2">The sequence shown here is derived from an EMBL/GenBank/DDBJ whole genome shotgun (WGS) entry which is preliminary data.</text>
</comment>
<dbReference type="SUPFAM" id="SSF141562">
    <property type="entry name" value="At5g01610-like"/>
    <property type="match status" value="1"/>
</dbReference>
<evidence type="ECO:0000313" key="3">
    <source>
        <dbReference type="Proteomes" id="UP000824469"/>
    </source>
</evidence>
<organism evidence="2 3">
    <name type="scientific">Taxus chinensis</name>
    <name type="common">Chinese yew</name>
    <name type="synonym">Taxus wallichiana var. chinensis</name>
    <dbReference type="NCBI Taxonomy" id="29808"/>
    <lineage>
        <taxon>Eukaryota</taxon>
        <taxon>Viridiplantae</taxon>
        <taxon>Streptophyta</taxon>
        <taxon>Embryophyta</taxon>
        <taxon>Tracheophyta</taxon>
        <taxon>Spermatophyta</taxon>
        <taxon>Pinopsida</taxon>
        <taxon>Pinidae</taxon>
        <taxon>Conifers II</taxon>
        <taxon>Cupressales</taxon>
        <taxon>Taxaceae</taxon>
        <taxon>Taxus</taxon>
    </lineage>
</organism>
<evidence type="ECO:0008006" key="4">
    <source>
        <dbReference type="Google" id="ProtNLM"/>
    </source>
</evidence>
<reference evidence="2 3" key="1">
    <citation type="journal article" date="2021" name="Nat. Plants">
        <title>The Taxus genome provides insights into paclitaxel biosynthesis.</title>
        <authorList>
            <person name="Xiong X."/>
            <person name="Gou J."/>
            <person name="Liao Q."/>
            <person name="Li Y."/>
            <person name="Zhou Q."/>
            <person name="Bi G."/>
            <person name="Li C."/>
            <person name="Du R."/>
            <person name="Wang X."/>
            <person name="Sun T."/>
            <person name="Guo L."/>
            <person name="Liang H."/>
            <person name="Lu P."/>
            <person name="Wu Y."/>
            <person name="Zhang Z."/>
            <person name="Ro D.K."/>
            <person name="Shang Y."/>
            <person name="Huang S."/>
            <person name="Yan J."/>
        </authorList>
    </citation>
    <scope>NUCLEOTIDE SEQUENCE [LARGE SCALE GENOMIC DNA]</scope>
    <source>
        <strain evidence="2">Ta-2019</strain>
    </source>
</reference>
<evidence type="ECO:0000313" key="2">
    <source>
        <dbReference type="EMBL" id="KAH9304559.1"/>
    </source>
</evidence>
<dbReference type="Gene3D" id="2.30.240.10">
    <property type="entry name" value="At5g01610-like"/>
    <property type="match status" value="1"/>
</dbReference>
<keyword evidence="1" id="KW-0732">Signal</keyword>
<dbReference type="EMBL" id="JAHRHJ020000008">
    <property type="protein sequence ID" value="KAH9304559.1"/>
    <property type="molecule type" value="Genomic_DNA"/>
</dbReference>
<feature type="non-terminal residue" evidence="2">
    <location>
        <position position="171"/>
    </location>
</feature>
<feature type="signal peptide" evidence="1">
    <location>
        <begin position="1"/>
        <end position="25"/>
    </location>
</feature>
<dbReference type="OMA" id="IVQITII"/>
<protein>
    <recommendedName>
        <fullName evidence="4">DUF538 domain-containing protein</fullName>
    </recommendedName>
</protein>
<dbReference type="InterPro" id="IPR036758">
    <property type="entry name" value="At5g01610-like"/>
</dbReference>
<gene>
    <name evidence="2" type="ORF">KI387_008963</name>
</gene>
<dbReference type="FunFam" id="2.30.240.10:FF:000002">
    <property type="entry name" value="Uncharacterized protein At3g07460"/>
    <property type="match status" value="1"/>
</dbReference>
<keyword evidence="3" id="KW-1185">Reference proteome</keyword>
<dbReference type="PANTHER" id="PTHR31676">
    <property type="entry name" value="T31J12.3 PROTEIN-RELATED"/>
    <property type="match status" value="1"/>
</dbReference>
<name>A0AA38CWK1_TAXCH</name>
<sequence>METGACLCLLISLLLSLWIVEESSCLPSSDKPGTIYAALEMYGLPIGLLPNNVTNYTIDEQGNFEVHLDKPCFAKFENQVCYDTNIKGSLSYGQMGALSGIVAQDLFLWFPVKGIHVDVPSSGLIYFDVGVVYKQFSLSLFESPPDCKPKDGLRAEAELMETKGISDMLSK</sequence>
<evidence type="ECO:0000256" key="1">
    <source>
        <dbReference type="SAM" id="SignalP"/>
    </source>
</evidence>
<dbReference type="Proteomes" id="UP000824469">
    <property type="component" value="Unassembled WGS sequence"/>
</dbReference>
<proteinExistence type="predicted"/>
<accession>A0AA38CWK1</accession>
<feature type="chain" id="PRO_5041464313" description="DUF538 domain-containing protein" evidence="1">
    <location>
        <begin position="26"/>
        <end position="171"/>
    </location>
</feature>
<dbReference type="InterPro" id="IPR007493">
    <property type="entry name" value="DUF538"/>
</dbReference>
<dbReference type="PANTHER" id="PTHR31676:SF110">
    <property type="entry name" value="TRANSMEMBRANE PROTEIN"/>
    <property type="match status" value="1"/>
</dbReference>
<dbReference type="Pfam" id="PF04398">
    <property type="entry name" value="DUF538"/>
    <property type="match status" value="1"/>
</dbReference>